<sequence length="69" mass="7337">MALAIAKRRAWDSIRKTSDRNSRDHSASELVDTTGCGDAFIGVVLHGGHQASVLGWSTSTLAGHLCCQL</sequence>
<dbReference type="HOGENOM" id="CLU_2780691_0_0_1"/>
<dbReference type="Gene3D" id="3.40.1190.20">
    <property type="match status" value="1"/>
</dbReference>
<dbReference type="AlphaFoldDB" id="K4AHN3"/>
<evidence type="ECO:0000313" key="1">
    <source>
        <dbReference type="EMBL" id="RCV42613.1"/>
    </source>
</evidence>
<name>K4AHN3_SETIT</name>
<dbReference type="SUPFAM" id="SSF53613">
    <property type="entry name" value="Ribokinase-like"/>
    <property type="match status" value="1"/>
</dbReference>
<dbReference type="EMBL" id="AGNK02005574">
    <property type="status" value="NOT_ANNOTATED_CDS"/>
    <property type="molecule type" value="Genomic_DNA"/>
</dbReference>
<reference evidence="2" key="3">
    <citation type="submission" date="2018-08" db="UniProtKB">
        <authorList>
            <consortium name="EnsemblPlants"/>
        </authorList>
    </citation>
    <scope>IDENTIFICATION</scope>
    <source>
        <strain evidence="2">Yugu1</strain>
    </source>
</reference>
<evidence type="ECO:0000313" key="2">
    <source>
        <dbReference type="EnsemblPlants" id="KQK88802"/>
    </source>
</evidence>
<organism evidence="1">
    <name type="scientific">Setaria italica</name>
    <name type="common">Foxtail millet</name>
    <name type="synonym">Panicum italicum</name>
    <dbReference type="NCBI Taxonomy" id="4555"/>
    <lineage>
        <taxon>Eukaryota</taxon>
        <taxon>Viridiplantae</taxon>
        <taxon>Streptophyta</taxon>
        <taxon>Embryophyta</taxon>
        <taxon>Tracheophyta</taxon>
        <taxon>Spermatophyta</taxon>
        <taxon>Magnoliopsida</taxon>
        <taxon>Liliopsida</taxon>
        <taxon>Poales</taxon>
        <taxon>Poaceae</taxon>
        <taxon>PACMAD clade</taxon>
        <taxon>Panicoideae</taxon>
        <taxon>Panicodae</taxon>
        <taxon>Paniceae</taxon>
        <taxon>Cenchrinae</taxon>
        <taxon>Setaria</taxon>
    </lineage>
</organism>
<dbReference type="Proteomes" id="UP000004995">
    <property type="component" value="Unassembled WGS sequence"/>
</dbReference>
<keyword evidence="3" id="KW-1185">Reference proteome</keyword>
<proteinExistence type="predicted"/>
<evidence type="ECO:0008006" key="4">
    <source>
        <dbReference type="Google" id="ProtNLM"/>
    </source>
</evidence>
<reference evidence="1 3" key="1">
    <citation type="journal article" date="2012" name="Nat. Biotechnol.">
        <title>Reference genome sequence of the model plant Setaria.</title>
        <authorList>
            <person name="Bennetzen J.L."/>
            <person name="Schmutz J."/>
            <person name="Wang H."/>
            <person name="Percifield R."/>
            <person name="Hawkins J."/>
            <person name="Pontaroli A.C."/>
            <person name="Estep M."/>
            <person name="Feng L."/>
            <person name="Vaughn J.N."/>
            <person name="Grimwood J."/>
            <person name="Jenkins J."/>
            <person name="Barry K."/>
            <person name="Lindquist E."/>
            <person name="Hellsten U."/>
            <person name="Deshpande S."/>
            <person name="Wang X."/>
            <person name="Wu X."/>
            <person name="Mitros T."/>
            <person name="Triplett J."/>
            <person name="Yang X."/>
            <person name="Ye C.Y."/>
            <person name="Mauro-Herrera M."/>
            <person name="Wang L."/>
            <person name="Li P."/>
            <person name="Sharma M."/>
            <person name="Sharma R."/>
            <person name="Ronald P.C."/>
            <person name="Panaud O."/>
            <person name="Kellogg E.A."/>
            <person name="Brutnell T.P."/>
            <person name="Doust A.N."/>
            <person name="Tuskan G.A."/>
            <person name="Rokhsar D."/>
            <person name="Devos K.M."/>
        </authorList>
    </citation>
    <scope>NUCLEOTIDE SEQUENCE [LARGE SCALE GENOMIC DNA]</scope>
    <source>
        <strain evidence="3">cv. Yugu1</strain>
        <strain evidence="1">Yugu1</strain>
    </source>
</reference>
<gene>
    <name evidence="1" type="ORF">SETIT_9G229300v2</name>
</gene>
<evidence type="ECO:0000313" key="3">
    <source>
        <dbReference type="Proteomes" id="UP000004995"/>
    </source>
</evidence>
<dbReference type="EMBL" id="CM003536">
    <property type="protein sequence ID" value="RCV42613.1"/>
    <property type="molecule type" value="Genomic_DNA"/>
</dbReference>
<accession>K4AHN3</accession>
<dbReference type="EnsemblPlants" id="KQK88802">
    <property type="protein sequence ID" value="KQK88802"/>
    <property type="gene ID" value="SETIT_038390mg"/>
</dbReference>
<reference evidence="1" key="2">
    <citation type="submission" date="2015-07" db="EMBL/GenBank/DDBJ databases">
        <authorList>
            <person name="Noorani M."/>
        </authorList>
    </citation>
    <scope>NUCLEOTIDE SEQUENCE</scope>
    <source>
        <strain evidence="1">Yugu1</strain>
    </source>
</reference>
<dbReference type="InterPro" id="IPR029056">
    <property type="entry name" value="Ribokinase-like"/>
</dbReference>
<protein>
    <recommendedName>
        <fullName evidence="4">Carbohydrate kinase PfkB domain-containing protein</fullName>
    </recommendedName>
</protein>
<dbReference type="Gramene" id="KQK88802">
    <property type="protein sequence ID" value="KQK88802"/>
    <property type="gene ID" value="SETIT_038390mg"/>
</dbReference>